<accession>A0AAD4BWU8</accession>
<comment type="caution">
    <text evidence="2">The sequence shown here is derived from an EMBL/GenBank/DDBJ whole genome shotgun (WGS) entry which is preliminary data.</text>
</comment>
<dbReference type="AlphaFoldDB" id="A0AAD4BWU8"/>
<dbReference type="InterPro" id="IPR045340">
    <property type="entry name" value="DUF6533"/>
</dbReference>
<dbReference type="Proteomes" id="UP001194468">
    <property type="component" value="Unassembled WGS sequence"/>
</dbReference>
<protein>
    <recommendedName>
        <fullName evidence="1">DUF6533 domain-containing protein</fullName>
    </recommendedName>
</protein>
<feature type="non-terminal residue" evidence="2">
    <location>
        <position position="1"/>
    </location>
</feature>
<evidence type="ECO:0000259" key="1">
    <source>
        <dbReference type="Pfam" id="PF20151"/>
    </source>
</evidence>
<organism evidence="2 3">
    <name type="scientific">Boletus edulis BED1</name>
    <dbReference type="NCBI Taxonomy" id="1328754"/>
    <lineage>
        <taxon>Eukaryota</taxon>
        <taxon>Fungi</taxon>
        <taxon>Dikarya</taxon>
        <taxon>Basidiomycota</taxon>
        <taxon>Agaricomycotina</taxon>
        <taxon>Agaricomycetes</taxon>
        <taxon>Agaricomycetidae</taxon>
        <taxon>Boletales</taxon>
        <taxon>Boletineae</taxon>
        <taxon>Boletaceae</taxon>
        <taxon>Boletoideae</taxon>
        <taxon>Boletus</taxon>
    </lineage>
</organism>
<reference evidence="2" key="2">
    <citation type="journal article" date="2020" name="Nat. Commun.">
        <title>Large-scale genome sequencing of mycorrhizal fungi provides insights into the early evolution of symbiotic traits.</title>
        <authorList>
            <person name="Miyauchi S."/>
            <person name="Kiss E."/>
            <person name="Kuo A."/>
            <person name="Drula E."/>
            <person name="Kohler A."/>
            <person name="Sanchez-Garcia M."/>
            <person name="Morin E."/>
            <person name="Andreopoulos B."/>
            <person name="Barry K.W."/>
            <person name="Bonito G."/>
            <person name="Buee M."/>
            <person name="Carver A."/>
            <person name="Chen C."/>
            <person name="Cichocki N."/>
            <person name="Clum A."/>
            <person name="Culley D."/>
            <person name="Crous P.W."/>
            <person name="Fauchery L."/>
            <person name="Girlanda M."/>
            <person name="Hayes R.D."/>
            <person name="Keri Z."/>
            <person name="LaButti K."/>
            <person name="Lipzen A."/>
            <person name="Lombard V."/>
            <person name="Magnuson J."/>
            <person name="Maillard F."/>
            <person name="Murat C."/>
            <person name="Nolan M."/>
            <person name="Ohm R.A."/>
            <person name="Pangilinan J."/>
            <person name="Pereira M.F."/>
            <person name="Perotto S."/>
            <person name="Peter M."/>
            <person name="Pfister S."/>
            <person name="Riley R."/>
            <person name="Sitrit Y."/>
            <person name="Stielow J.B."/>
            <person name="Szollosi G."/>
            <person name="Zifcakova L."/>
            <person name="Stursova M."/>
            <person name="Spatafora J.W."/>
            <person name="Tedersoo L."/>
            <person name="Vaario L.M."/>
            <person name="Yamada A."/>
            <person name="Yan M."/>
            <person name="Wang P."/>
            <person name="Xu J."/>
            <person name="Bruns T."/>
            <person name="Baldrian P."/>
            <person name="Vilgalys R."/>
            <person name="Dunand C."/>
            <person name="Henrissat B."/>
            <person name="Grigoriev I.V."/>
            <person name="Hibbett D."/>
            <person name="Nagy L.G."/>
            <person name="Martin F.M."/>
        </authorList>
    </citation>
    <scope>NUCLEOTIDE SEQUENCE</scope>
    <source>
        <strain evidence="2">BED1</strain>
    </source>
</reference>
<proteinExistence type="predicted"/>
<gene>
    <name evidence="2" type="ORF">L210DRAFT_3536182</name>
</gene>
<dbReference type="Pfam" id="PF20151">
    <property type="entry name" value="DUF6533"/>
    <property type="match status" value="1"/>
</dbReference>
<feature type="domain" description="DUF6533" evidence="1">
    <location>
        <begin position="26"/>
        <end position="64"/>
    </location>
</feature>
<sequence>MPPIHPSMSESSVLQSVLASFRQNDYVTVTILTTVGYDYVLTFSNEVEYIWSKPWTWVSALFVCVCIKCWMYCHDLQRANHCYRFDILVSAISC</sequence>
<evidence type="ECO:0000313" key="3">
    <source>
        <dbReference type="Proteomes" id="UP001194468"/>
    </source>
</evidence>
<dbReference type="EMBL" id="WHUW01000009">
    <property type="protein sequence ID" value="KAF8442262.1"/>
    <property type="molecule type" value="Genomic_DNA"/>
</dbReference>
<evidence type="ECO:0000313" key="2">
    <source>
        <dbReference type="EMBL" id="KAF8442262.1"/>
    </source>
</evidence>
<reference evidence="2" key="1">
    <citation type="submission" date="2019-10" db="EMBL/GenBank/DDBJ databases">
        <authorList>
            <consortium name="DOE Joint Genome Institute"/>
            <person name="Kuo A."/>
            <person name="Miyauchi S."/>
            <person name="Kiss E."/>
            <person name="Drula E."/>
            <person name="Kohler A."/>
            <person name="Sanchez-Garcia M."/>
            <person name="Andreopoulos B."/>
            <person name="Barry K.W."/>
            <person name="Bonito G."/>
            <person name="Buee M."/>
            <person name="Carver A."/>
            <person name="Chen C."/>
            <person name="Cichocki N."/>
            <person name="Clum A."/>
            <person name="Culley D."/>
            <person name="Crous P.W."/>
            <person name="Fauchery L."/>
            <person name="Girlanda M."/>
            <person name="Hayes R."/>
            <person name="Keri Z."/>
            <person name="LaButti K."/>
            <person name="Lipzen A."/>
            <person name="Lombard V."/>
            <person name="Magnuson J."/>
            <person name="Maillard F."/>
            <person name="Morin E."/>
            <person name="Murat C."/>
            <person name="Nolan M."/>
            <person name="Ohm R."/>
            <person name="Pangilinan J."/>
            <person name="Pereira M."/>
            <person name="Perotto S."/>
            <person name="Peter M."/>
            <person name="Riley R."/>
            <person name="Sitrit Y."/>
            <person name="Stielow B."/>
            <person name="Szollosi G."/>
            <person name="Zifcakova L."/>
            <person name="Stursova M."/>
            <person name="Spatafora J.W."/>
            <person name="Tedersoo L."/>
            <person name="Vaario L.-M."/>
            <person name="Yamada A."/>
            <person name="Yan M."/>
            <person name="Wang P."/>
            <person name="Xu J."/>
            <person name="Bruns T."/>
            <person name="Baldrian P."/>
            <person name="Vilgalys R."/>
            <person name="Henrissat B."/>
            <person name="Grigoriev I.V."/>
            <person name="Hibbett D."/>
            <person name="Nagy L.G."/>
            <person name="Martin F.M."/>
        </authorList>
    </citation>
    <scope>NUCLEOTIDE SEQUENCE</scope>
    <source>
        <strain evidence="2">BED1</strain>
    </source>
</reference>
<keyword evidence="3" id="KW-1185">Reference proteome</keyword>
<name>A0AAD4BWU8_BOLED</name>